<dbReference type="Proteomes" id="UP000673691">
    <property type="component" value="Unassembled WGS sequence"/>
</dbReference>
<dbReference type="AlphaFoldDB" id="A0A8H8DIZ1"/>
<comment type="caution">
    <text evidence="2">The sequence shown here is derived from an EMBL/GenBank/DDBJ whole genome shotgun (WGS) entry which is preliminary data.</text>
</comment>
<name>A0A8H8DIZ1_9FUNG</name>
<dbReference type="EMBL" id="JAEFCI010006640">
    <property type="protein sequence ID" value="KAG5459562.1"/>
    <property type="molecule type" value="Genomic_DNA"/>
</dbReference>
<protein>
    <recommendedName>
        <fullName evidence="1">Acyl-CoA dehydrogenase/oxidase N-terminal domain-containing protein</fullName>
    </recommendedName>
</protein>
<keyword evidence="3" id="KW-1185">Reference proteome</keyword>
<dbReference type="InterPro" id="IPR037069">
    <property type="entry name" value="AcylCoA_DH/ox_N_sf"/>
</dbReference>
<dbReference type="GO" id="GO:0050660">
    <property type="term" value="F:flavin adenine dinucleotide binding"/>
    <property type="evidence" value="ECO:0007669"/>
    <property type="project" value="InterPro"/>
</dbReference>
<dbReference type="InterPro" id="IPR013786">
    <property type="entry name" value="AcylCoA_DH/ox_N"/>
</dbReference>
<sequence>MASLLRTPAPLRAFRAARARLSRFASTYNKFVAGLTESQENFRQTVQDFANKELAPRAEKIDRDNTFPMVSWRDTSSAHSVSRGEGEVKILTRLVNPKRRQQTGHVEEVWRNGPSGNHRSCTAALALVT</sequence>
<dbReference type="Pfam" id="PF02771">
    <property type="entry name" value="Acyl-CoA_dh_N"/>
    <property type="match status" value="1"/>
</dbReference>
<evidence type="ECO:0000313" key="2">
    <source>
        <dbReference type="EMBL" id="KAG5459562.1"/>
    </source>
</evidence>
<evidence type="ECO:0000259" key="1">
    <source>
        <dbReference type="Pfam" id="PF02771"/>
    </source>
</evidence>
<dbReference type="OrthoDB" id="9988775at2759"/>
<dbReference type="GO" id="GO:0016627">
    <property type="term" value="F:oxidoreductase activity, acting on the CH-CH group of donors"/>
    <property type="evidence" value="ECO:0007669"/>
    <property type="project" value="InterPro"/>
</dbReference>
<organism evidence="2 3">
    <name type="scientific">Olpidium bornovanus</name>
    <dbReference type="NCBI Taxonomy" id="278681"/>
    <lineage>
        <taxon>Eukaryota</taxon>
        <taxon>Fungi</taxon>
        <taxon>Fungi incertae sedis</taxon>
        <taxon>Olpidiomycota</taxon>
        <taxon>Olpidiomycotina</taxon>
        <taxon>Olpidiomycetes</taxon>
        <taxon>Olpidiales</taxon>
        <taxon>Olpidiaceae</taxon>
        <taxon>Olpidium</taxon>
    </lineage>
</organism>
<feature type="domain" description="Acyl-CoA dehydrogenase/oxidase N-terminal" evidence="1">
    <location>
        <begin position="36"/>
        <end position="74"/>
    </location>
</feature>
<gene>
    <name evidence="2" type="ORF">BJ554DRAFT_27</name>
</gene>
<accession>A0A8H8DIZ1</accession>
<reference evidence="2 3" key="1">
    <citation type="journal article" name="Sci. Rep.">
        <title>Genome-scale phylogenetic analyses confirm Olpidium as the closest living zoosporic fungus to the non-flagellated, terrestrial fungi.</title>
        <authorList>
            <person name="Chang Y."/>
            <person name="Rochon D."/>
            <person name="Sekimoto S."/>
            <person name="Wang Y."/>
            <person name="Chovatia M."/>
            <person name="Sandor L."/>
            <person name="Salamov A."/>
            <person name="Grigoriev I.V."/>
            <person name="Stajich J.E."/>
            <person name="Spatafora J.W."/>
        </authorList>
    </citation>
    <scope>NUCLEOTIDE SEQUENCE [LARGE SCALE GENOMIC DNA]</scope>
    <source>
        <strain evidence="2">S191</strain>
    </source>
</reference>
<proteinExistence type="predicted"/>
<evidence type="ECO:0000313" key="3">
    <source>
        <dbReference type="Proteomes" id="UP000673691"/>
    </source>
</evidence>
<dbReference type="InterPro" id="IPR009100">
    <property type="entry name" value="AcylCoA_DH/oxidase_NM_dom_sf"/>
</dbReference>
<dbReference type="SUPFAM" id="SSF56645">
    <property type="entry name" value="Acyl-CoA dehydrogenase NM domain-like"/>
    <property type="match status" value="1"/>
</dbReference>
<dbReference type="Gene3D" id="1.10.540.10">
    <property type="entry name" value="Acyl-CoA dehydrogenase/oxidase, N-terminal domain"/>
    <property type="match status" value="1"/>
</dbReference>